<keyword evidence="7" id="KW-1185">Reference proteome</keyword>
<feature type="modified residue" description="4-aspartylphosphate" evidence="2">
    <location>
        <position position="57"/>
    </location>
</feature>
<dbReference type="GO" id="GO:0000160">
    <property type="term" value="P:phosphorelay signal transduction system"/>
    <property type="evidence" value="ECO:0007669"/>
    <property type="project" value="InterPro"/>
</dbReference>
<dbReference type="InterPro" id="IPR001789">
    <property type="entry name" value="Sig_transdc_resp-reg_receiver"/>
</dbReference>
<dbReference type="SUPFAM" id="SSF52172">
    <property type="entry name" value="CheY-like"/>
    <property type="match status" value="1"/>
</dbReference>
<dbReference type="PANTHER" id="PTHR44591:SF3">
    <property type="entry name" value="RESPONSE REGULATORY DOMAIN-CONTAINING PROTEIN"/>
    <property type="match status" value="1"/>
</dbReference>
<dbReference type="InterPro" id="IPR013767">
    <property type="entry name" value="PAS_fold"/>
</dbReference>
<dbReference type="InterPro" id="IPR035965">
    <property type="entry name" value="PAS-like_dom_sf"/>
</dbReference>
<dbReference type="Gene3D" id="3.40.50.2300">
    <property type="match status" value="1"/>
</dbReference>
<name>A0A521EED9_9EURY</name>
<proteinExistence type="predicted"/>
<dbReference type="Gene3D" id="3.30.450.20">
    <property type="entry name" value="PAS domain"/>
    <property type="match status" value="1"/>
</dbReference>
<reference evidence="6 7" key="1">
    <citation type="submission" date="2017-05" db="EMBL/GenBank/DDBJ databases">
        <authorList>
            <person name="Varghese N."/>
            <person name="Submissions S."/>
        </authorList>
    </citation>
    <scope>NUCLEOTIDE SEQUENCE [LARGE SCALE GENOMIC DNA]</scope>
    <source>
        <strain evidence="6 7">DSM 19504</strain>
    </source>
</reference>
<protein>
    <submittedName>
        <fullName evidence="6">PAS domain S-box-containing protein</fullName>
    </submittedName>
</protein>
<feature type="coiled-coil region" evidence="3">
    <location>
        <begin position="118"/>
        <end position="147"/>
    </location>
</feature>
<dbReference type="EMBL" id="FXTD01000010">
    <property type="protein sequence ID" value="SMO82293.1"/>
    <property type="molecule type" value="Genomic_DNA"/>
</dbReference>
<dbReference type="NCBIfam" id="TIGR00229">
    <property type="entry name" value="sensory_box"/>
    <property type="match status" value="1"/>
</dbReference>
<keyword evidence="1 2" id="KW-0597">Phosphoprotein</keyword>
<dbReference type="GO" id="GO:0006355">
    <property type="term" value="P:regulation of DNA-templated transcription"/>
    <property type="evidence" value="ECO:0007669"/>
    <property type="project" value="InterPro"/>
</dbReference>
<dbReference type="InterPro" id="IPR011006">
    <property type="entry name" value="CheY-like_superfamily"/>
</dbReference>
<evidence type="ECO:0000259" key="5">
    <source>
        <dbReference type="PROSITE" id="PS50112"/>
    </source>
</evidence>
<evidence type="ECO:0000256" key="2">
    <source>
        <dbReference type="PROSITE-ProRule" id="PRU00169"/>
    </source>
</evidence>
<sequence length="254" mass="28696">MPNPIRVLCVDDDPDFADLTATYLERRNGRFAVETATSPERGLDLIEERPPDCVVSDYEMPGMNGIEFLRAVREDRSDLPFILYTGKGSEEVASDAISAGVTDYLRKQSGTHQYAVLANRVSNAVDQARAERRLQEERRRFQLLFERLTQPTVEVEYEDDEPIVRRVNPAFEEVFGYEASEIVDDSLDAYIVPPGREEGASRINQRVQAGEGLESVEVVRRTTEGDREFLLQNAVYDDDSGGFAIYTDVTDREA</sequence>
<dbReference type="Pfam" id="PF00072">
    <property type="entry name" value="Response_reg"/>
    <property type="match status" value="1"/>
</dbReference>
<organism evidence="6 7">
    <name type="scientific">Halorubrum cibi</name>
    <dbReference type="NCBI Taxonomy" id="413815"/>
    <lineage>
        <taxon>Archaea</taxon>
        <taxon>Methanobacteriati</taxon>
        <taxon>Methanobacteriota</taxon>
        <taxon>Stenosarchaea group</taxon>
        <taxon>Halobacteria</taxon>
        <taxon>Halobacteriales</taxon>
        <taxon>Haloferacaceae</taxon>
        <taxon>Halorubrum</taxon>
    </lineage>
</organism>
<dbReference type="RefSeq" id="WP_142987387.1">
    <property type="nucleotide sequence ID" value="NZ_FXTD01000010.1"/>
</dbReference>
<dbReference type="InterPro" id="IPR050595">
    <property type="entry name" value="Bact_response_regulator"/>
</dbReference>
<dbReference type="CDD" id="cd00130">
    <property type="entry name" value="PAS"/>
    <property type="match status" value="1"/>
</dbReference>
<evidence type="ECO:0000259" key="4">
    <source>
        <dbReference type="PROSITE" id="PS50110"/>
    </source>
</evidence>
<evidence type="ECO:0000256" key="3">
    <source>
        <dbReference type="SAM" id="Coils"/>
    </source>
</evidence>
<dbReference type="Proteomes" id="UP000319712">
    <property type="component" value="Unassembled WGS sequence"/>
</dbReference>
<evidence type="ECO:0000313" key="7">
    <source>
        <dbReference type="Proteomes" id="UP000319712"/>
    </source>
</evidence>
<accession>A0A521EED9</accession>
<dbReference type="PROSITE" id="PS50110">
    <property type="entry name" value="RESPONSE_REGULATORY"/>
    <property type="match status" value="1"/>
</dbReference>
<dbReference type="CDD" id="cd00156">
    <property type="entry name" value="REC"/>
    <property type="match status" value="1"/>
</dbReference>
<feature type="domain" description="PAS" evidence="5">
    <location>
        <begin position="137"/>
        <end position="210"/>
    </location>
</feature>
<dbReference type="PROSITE" id="PS50112">
    <property type="entry name" value="PAS"/>
    <property type="match status" value="1"/>
</dbReference>
<dbReference type="InterPro" id="IPR000014">
    <property type="entry name" value="PAS"/>
</dbReference>
<dbReference type="Pfam" id="PF00989">
    <property type="entry name" value="PAS"/>
    <property type="match status" value="1"/>
</dbReference>
<evidence type="ECO:0000256" key="1">
    <source>
        <dbReference type="ARBA" id="ARBA00022553"/>
    </source>
</evidence>
<gene>
    <name evidence="6" type="ORF">SAMN06264867_11071</name>
</gene>
<dbReference type="AlphaFoldDB" id="A0A521EED9"/>
<feature type="domain" description="Response regulatory" evidence="4">
    <location>
        <begin position="6"/>
        <end position="122"/>
    </location>
</feature>
<dbReference type="OrthoDB" id="8127at2157"/>
<dbReference type="SMART" id="SM00091">
    <property type="entry name" value="PAS"/>
    <property type="match status" value="1"/>
</dbReference>
<dbReference type="SUPFAM" id="SSF55785">
    <property type="entry name" value="PYP-like sensor domain (PAS domain)"/>
    <property type="match status" value="1"/>
</dbReference>
<dbReference type="SMART" id="SM00448">
    <property type="entry name" value="REC"/>
    <property type="match status" value="1"/>
</dbReference>
<evidence type="ECO:0000313" key="6">
    <source>
        <dbReference type="EMBL" id="SMO82293.1"/>
    </source>
</evidence>
<keyword evidence="3" id="KW-0175">Coiled coil</keyword>
<dbReference type="PANTHER" id="PTHR44591">
    <property type="entry name" value="STRESS RESPONSE REGULATOR PROTEIN 1"/>
    <property type="match status" value="1"/>
</dbReference>